<keyword evidence="5" id="KW-1185">Reference proteome</keyword>
<dbReference type="AlphaFoldDB" id="A0A6A6WV22"/>
<evidence type="ECO:0000256" key="1">
    <source>
        <dbReference type="ARBA" id="ARBA00022737"/>
    </source>
</evidence>
<proteinExistence type="predicted"/>
<keyword evidence="1" id="KW-0677">Repeat</keyword>
<feature type="domain" description="Nephrocystin 3-like N-terminal" evidence="3">
    <location>
        <begin position="362"/>
        <end position="546"/>
    </location>
</feature>
<feature type="region of interest" description="Disordered" evidence="2">
    <location>
        <begin position="41"/>
        <end position="61"/>
    </location>
</feature>
<protein>
    <recommendedName>
        <fullName evidence="3">Nephrocystin 3-like N-terminal domain-containing protein</fullName>
    </recommendedName>
</protein>
<accession>A0A6A6WV22</accession>
<dbReference type="InterPro" id="IPR027417">
    <property type="entry name" value="P-loop_NTPase"/>
</dbReference>
<evidence type="ECO:0000313" key="4">
    <source>
        <dbReference type="EMBL" id="KAF2787773.1"/>
    </source>
</evidence>
<name>A0A6A6WV22_9PLEO</name>
<dbReference type="Gene3D" id="1.25.40.20">
    <property type="entry name" value="Ankyrin repeat-containing domain"/>
    <property type="match status" value="1"/>
</dbReference>
<sequence length="1144" mass="130418">MNAPARKHVARTGFTELWSPENEEDCIVDIVFVHGLQGHPKRTWSTTRRQPGAEMDATAGSNPRSHFNLQKLFSRRHKNNEHQLPDEDTIYWPEELLPEDCPSARIMTFGYDSDISKFFEGAVNKNNFYDHANDLLRALIRERQGAAKTRPIMFVAHSLGGIIVKQALVDSERAETRTDEKSIHHHAEHIIFLGTPHRGSSYAGWGDIGEKIARAAFFDTNRETLKHLEVHGTELANLERDFSRLMERRTFSIFNFQEALGYKGVKGLNGKVVENWSSQIGDHRSEPSESINANHMNMCRFCSKEDPGYKQVGGEIRNRVDKLVRKHQEELSREHADFLQSLRNEVSEESYSGNDVKDPHDDTCGWLLDRNVFRDWLSIGQGLFWVKGKPGSGKSVLIKYLMEDPDGLLNRYLGSTVRVVKAGYFFRVTRTTLERRTDGLLRALLYQIFYREKTIYQKSLSTLREIRGPGHNANSVNWTNRQLNTIFESIFRGQRGTNHPIRMIFFIDALDECVESELESVMHCLHKMMSKAQEAGVNLGICMSCRPLNSFDREIYQASGWLSLQKENRDAIHTFIKEELASKSDTRRVDNYYGRFAERVAERADGVFLWVALVVPRLRRKIDNGGTLRELEELLDDIPKDLRELFVDILKRIPGSELEDTMRILQLATLVRRRLSLDEFQHALAFQPNSTYDSIKAWKDSPDYLEDGQMVMARLQYYSGGLLEVRHEALILDNVESRYREFLERSSGPNLSPKHATKNGVRWNDDIPDTGSEDSLSISEPTESKPQPEVKRTTSWKRMLDKAASDARRPINKRRKSQSQFSTAGSLKLENDGPLPPQNEVHPKQSKEYIPNDRREVQNSALVEALAGVPELNYVIRHGPGIMWQPEGSQVQERLDKRRDKHRLTPQVLVVRFIHETAKHFFLNREGFEILNGLIEDACPEKCQPNPFCSPGGCYLTGGHEFIANTCASYFRLQELNGLIRKVLGGSDMSGLATYPFARYVVESWLYHISKAEEGGLAQPHLLELLIAVDPNSLGRYVCWAASDNITSWIRWCIENEVSVNDIDATLVSFGRPIKTAVEKGFHTMVELLLQAGAYVNGVTGGPETALRLAERMNDGKMTKLLRNHGGVLNQAYMIPPLGQIVRL</sequence>
<dbReference type="Pfam" id="PF24883">
    <property type="entry name" value="NPHP3_N"/>
    <property type="match status" value="1"/>
</dbReference>
<feature type="compositionally biased region" description="Basic and acidic residues" evidence="2">
    <location>
        <begin position="841"/>
        <end position="851"/>
    </location>
</feature>
<organism evidence="4 5">
    <name type="scientific">Melanomma pulvis-pyrius CBS 109.77</name>
    <dbReference type="NCBI Taxonomy" id="1314802"/>
    <lineage>
        <taxon>Eukaryota</taxon>
        <taxon>Fungi</taxon>
        <taxon>Dikarya</taxon>
        <taxon>Ascomycota</taxon>
        <taxon>Pezizomycotina</taxon>
        <taxon>Dothideomycetes</taxon>
        <taxon>Pleosporomycetidae</taxon>
        <taxon>Pleosporales</taxon>
        <taxon>Melanommataceae</taxon>
        <taxon>Melanomma</taxon>
    </lineage>
</organism>
<reference evidence="4" key="1">
    <citation type="journal article" date="2020" name="Stud. Mycol.">
        <title>101 Dothideomycetes genomes: a test case for predicting lifestyles and emergence of pathogens.</title>
        <authorList>
            <person name="Haridas S."/>
            <person name="Albert R."/>
            <person name="Binder M."/>
            <person name="Bloem J."/>
            <person name="Labutti K."/>
            <person name="Salamov A."/>
            <person name="Andreopoulos B."/>
            <person name="Baker S."/>
            <person name="Barry K."/>
            <person name="Bills G."/>
            <person name="Bluhm B."/>
            <person name="Cannon C."/>
            <person name="Castanera R."/>
            <person name="Culley D."/>
            <person name="Daum C."/>
            <person name="Ezra D."/>
            <person name="Gonzalez J."/>
            <person name="Henrissat B."/>
            <person name="Kuo A."/>
            <person name="Liang C."/>
            <person name="Lipzen A."/>
            <person name="Lutzoni F."/>
            <person name="Magnuson J."/>
            <person name="Mondo S."/>
            <person name="Nolan M."/>
            <person name="Ohm R."/>
            <person name="Pangilinan J."/>
            <person name="Park H.-J."/>
            <person name="Ramirez L."/>
            <person name="Alfaro M."/>
            <person name="Sun H."/>
            <person name="Tritt A."/>
            <person name="Yoshinaga Y."/>
            <person name="Zwiers L.-H."/>
            <person name="Turgeon B."/>
            <person name="Goodwin S."/>
            <person name="Spatafora J."/>
            <person name="Crous P."/>
            <person name="Grigoriev I."/>
        </authorList>
    </citation>
    <scope>NUCLEOTIDE SEQUENCE</scope>
    <source>
        <strain evidence="4">CBS 109.77</strain>
    </source>
</reference>
<dbReference type="InterPro" id="IPR029058">
    <property type="entry name" value="AB_hydrolase_fold"/>
</dbReference>
<dbReference type="PANTHER" id="PTHR10039">
    <property type="entry name" value="AMELOGENIN"/>
    <property type="match status" value="1"/>
</dbReference>
<dbReference type="SUPFAM" id="SSF53474">
    <property type="entry name" value="alpha/beta-Hydrolases"/>
    <property type="match status" value="1"/>
</dbReference>
<dbReference type="InterPro" id="IPR036770">
    <property type="entry name" value="Ankyrin_rpt-contain_sf"/>
</dbReference>
<gene>
    <name evidence="4" type="ORF">K505DRAFT_379365</name>
</gene>
<feature type="region of interest" description="Disordered" evidence="2">
    <location>
        <begin position="744"/>
        <end position="851"/>
    </location>
</feature>
<dbReference type="EMBL" id="MU002281">
    <property type="protein sequence ID" value="KAF2787773.1"/>
    <property type="molecule type" value="Genomic_DNA"/>
</dbReference>
<evidence type="ECO:0000313" key="5">
    <source>
        <dbReference type="Proteomes" id="UP000799757"/>
    </source>
</evidence>
<dbReference type="SUPFAM" id="SSF52540">
    <property type="entry name" value="P-loop containing nucleoside triphosphate hydrolases"/>
    <property type="match status" value="1"/>
</dbReference>
<evidence type="ECO:0000256" key="2">
    <source>
        <dbReference type="SAM" id="MobiDB-lite"/>
    </source>
</evidence>
<dbReference type="Gene3D" id="3.40.50.1820">
    <property type="entry name" value="alpha/beta hydrolase"/>
    <property type="match status" value="1"/>
</dbReference>
<dbReference type="InterPro" id="IPR056884">
    <property type="entry name" value="NPHP3-like_N"/>
</dbReference>
<dbReference type="Gene3D" id="3.40.50.300">
    <property type="entry name" value="P-loop containing nucleotide triphosphate hydrolases"/>
    <property type="match status" value="1"/>
</dbReference>
<dbReference type="SUPFAM" id="SSF48403">
    <property type="entry name" value="Ankyrin repeat"/>
    <property type="match status" value="1"/>
</dbReference>
<dbReference type="OrthoDB" id="427518at2759"/>
<evidence type="ECO:0000259" key="3">
    <source>
        <dbReference type="Pfam" id="PF24883"/>
    </source>
</evidence>
<dbReference type="Proteomes" id="UP000799757">
    <property type="component" value="Unassembled WGS sequence"/>
</dbReference>
<feature type="compositionally biased region" description="Basic and acidic residues" evidence="2">
    <location>
        <begin position="782"/>
        <end position="809"/>
    </location>
</feature>
<dbReference type="PANTHER" id="PTHR10039:SF5">
    <property type="entry name" value="NACHT DOMAIN-CONTAINING PROTEIN"/>
    <property type="match status" value="1"/>
</dbReference>